<name>A0ACC2KGA6_PERAE</name>
<proteinExistence type="predicted"/>
<dbReference type="Proteomes" id="UP001234297">
    <property type="component" value="Chromosome 9"/>
</dbReference>
<evidence type="ECO:0000313" key="1">
    <source>
        <dbReference type="EMBL" id="KAJ8620012.1"/>
    </source>
</evidence>
<organism evidence="1 2">
    <name type="scientific">Persea americana</name>
    <name type="common">Avocado</name>
    <dbReference type="NCBI Taxonomy" id="3435"/>
    <lineage>
        <taxon>Eukaryota</taxon>
        <taxon>Viridiplantae</taxon>
        <taxon>Streptophyta</taxon>
        <taxon>Embryophyta</taxon>
        <taxon>Tracheophyta</taxon>
        <taxon>Spermatophyta</taxon>
        <taxon>Magnoliopsida</taxon>
        <taxon>Magnoliidae</taxon>
        <taxon>Laurales</taxon>
        <taxon>Lauraceae</taxon>
        <taxon>Persea</taxon>
    </lineage>
</organism>
<accession>A0ACC2KGA6</accession>
<keyword evidence="2" id="KW-1185">Reference proteome</keyword>
<reference evidence="1 2" key="1">
    <citation type="journal article" date="2022" name="Hortic Res">
        <title>A haplotype resolved chromosomal level avocado genome allows analysis of novel avocado genes.</title>
        <authorList>
            <person name="Nath O."/>
            <person name="Fletcher S.J."/>
            <person name="Hayward A."/>
            <person name="Shaw L.M."/>
            <person name="Masouleh A.K."/>
            <person name="Furtado A."/>
            <person name="Henry R.J."/>
            <person name="Mitter N."/>
        </authorList>
    </citation>
    <scope>NUCLEOTIDE SEQUENCE [LARGE SCALE GENOMIC DNA]</scope>
    <source>
        <strain evidence="2">cv. Hass</strain>
    </source>
</reference>
<protein>
    <submittedName>
        <fullName evidence="1">Uncharacterized protein</fullName>
    </submittedName>
</protein>
<sequence length="145" mass="14828">MGSTSDAMEAIWAWAVAPSGQSALAPAFGSGDGGTAKAYVDGHHAEAILLATEEPADDTGANVEHEAATVEHGAATAEEHGLLQLWNTRPLPLWSNLAYWLTAIGALKVHKANAAAAGIDSAPSILPVFISRTTTTELSAVVCPG</sequence>
<comment type="caution">
    <text evidence="1">The sequence shown here is derived from an EMBL/GenBank/DDBJ whole genome shotgun (WGS) entry which is preliminary data.</text>
</comment>
<evidence type="ECO:0000313" key="2">
    <source>
        <dbReference type="Proteomes" id="UP001234297"/>
    </source>
</evidence>
<gene>
    <name evidence="1" type="ORF">MRB53_028541</name>
</gene>
<dbReference type="EMBL" id="CM056817">
    <property type="protein sequence ID" value="KAJ8620012.1"/>
    <property type="molecule type" value="Genomic_DNA"/>
</dbReference>